<feature type="compositionally biased region" description="Polar residues" evidence="1">
    <location>
        <begin position="1"/>
        <end position="15"/>
    </location>
</feature>
<gene>
    <name evidence="2" type="ORF">BgAZ_208280</name>
</gene>
<dbReference type="Proteomes" id="UP001230268">
    <property type="component" value="Unassembled WGS sequence"/>
</dbReference>
<evidence type="ECO:0000313" key="2">
    <source>
        <dbReference type="EMBL" id="KAK1443952.1"/>
    </source>
</evidence>
<feature type="region of interest" description="Disordered" evidence="1">
    <location>
        <begin position="1"/>
        <end position="28"/>
    </location>
</feature>
<accession>A0AAD8UT17</accession>
<dbReference type="AlphaFoldDB" id="A0AAD8UT17"/>
<keyword evidence="3" id="KW-1185">Reference proteome</keyword>
<comment type="caution">
    <text evidence="2">The sequence shown here is derived from an EMBL/GenBank/DDBJ whole genome shotgun (WGS) entry which is preliminary data.</text>
</comment>
<proteinExistence type="predicted"/>
<protein>
    <submittedName>
        <fullName evidence="2">Uncharacterized protein</fullName>
    </submittedName>
</protein>
<organism evidence="2 3">
    <name type="scientific">Babesia gibsoni</name>
    <dbReference type="NCBI Taxonomy" id="33632"/>
    <lineage>
        <taxon>Eukaryota</taxon>
        <taxon>Sar</taxon>
        <taxon>Alveolata</taxon>
        <taxon>Apicomplexa</taxon>
        <taxon>Aconoidasida</taxon>
        <taxon>Piroplasmida</taxon>
        <taxon>Babesiidae</taxon>
        <taxon>Babesia</taxon>
    </lineage>
</organism>
<evidence type="ECO:0000313" key="3">
    <source>
        <dbReference type="Proteomes" id="UP001230268"/>
    </source>
</evidence>
<dbReference type="EMBL" id="JAVEPI010000002">
    <property type="protein sequence ID" value="KAK1443952.1"/>
    <property type="molecule type" value="Genomic_DNA"/>
</dbReference>
<evidence type="ECO:0000256" key="1">
    <source>
        <dbReference type="SAM" id="MobiDB-lite"/>
    </source>
</evidence>
<name>A0AAD8UT17_BABGI</name>
<sequence length="212" mass="24091">MSPCQRGTNTFCDHSSTLERGDDSEQPSLSTLATKWKHEYDGSKTTNDRINLFFKGLSLIPLVVEEHGKSKRLEKQRHLSSIESSITNALTLLDNVLRLASPGTRSYNKFMGYKSQLENNKRAIATNRYVSEDALDHINEMCSEIITVSDNLKPLSHSSNGEEDSHISALHDHYTVYKKRKQQSNARQRWSEFIKCRKSTDSATPSHNMDSL</sequence>
<reference evidence="2" key="1">
    <citation type="submission" date="2023-08" db="EMBL/GenBank/DDBJ databases">
        <title>Draft sequence of the Babesia gibsoni genome.</title>
        <authorList>
            <person name="Yamagishi J.Y."/>
            <person name="Xuan X.X."/>
        </authorList>
    </citation>
    <scope>NUCLEOTIDE SEQUENCE</scope>
    <source>
        <strain evidence="2">Azabu</strain>
    </source>
</reference>